<feature type="domain" description="Response regulatory" evidence="18">
    <location>
        <begin position="16"/>
        <end position="132"/>
    </location>
</feature>
<reference evidence="21 22" key="1">
    <citation type="journal article" date="2016" name="Int. J. Syst. Evol. Microbiol.">
        <title>Nocardioides albidus sp. nov., an actinobacterium isolated from garden soil.</title>
        <authorList>
            <person name="Singh H."/>
            <person name="Du J."/>
            <person name="Trinh H."/>
            <person name="Won K."/>
            <person name="Yang J.E."/>
            <person name="Yin C."/>
            <person name="Kook M."/>
            <person name="Yi T.H."/>
        </authorList>
    </citation>
    <scope>NUCLEOTIDE SEQUENCE [LARGE SCALE GENOMIC DNA]</scope>
    <source>
        <strain evidence="21 22">CCTCC AB 2015297</strain>
    </source>
</reference>
<dbReference type="GO" id="GO:0030295">
    <property type="term" value="F:protein kinase activator activity"/>
    <property type="evidence" value="ECO:0007669"/>
    <property type="project" value="TreeGrafter"/>
</dbReference>
<dbReference type="InterPro" id="IPR035965">
    <property type="entry name" value="PAS-like_dom_sf"/>
</dbReference>
<keyword evidence="22" id="KW-1185">Reference proteome</keyword>
<evidence type="ECO:0000259" key="17">
    <source>
        <dbReference type="PROSITE" id="PS50109"/>
    </source>
</evidence>
<dbReference type="PRINTS" id="PR00344">
    <property type="entry name" value="BCTRLSENSOR"/>
</dbReference>
<comment type="catalytic activity">
    <reaction evidence="1">
        <text>ATP + protein L-histidine = ADP + protein N-phospho-L-histidine.</text>
        <dbReference type="EC" id="2.7.13.3"/>
    </reaction>
</comment>
<dbReference type="InterPro" id="IPR000700">
    <property type="entry name" value="PAS-assoc_C"/>
</dbReference>
<dbReference type="Pfam" id="PF02518">
    <property type="entry name" value="HATPase_c"/>
    <property type="match status" value="1"/>
</dbReference>
<keyword evidence="8" id="KW-0547">Nucleotide-binding</keyword>
<dbReference type="SUPFAM" id="SSF55874">
    <property type="entry name" value="ATPase domain of HSP90 chaperone/DNA topoisomerase II/histidine kinase"/>
    <property type="match status" value="1"/>
</dbReference>
<dbReference type="EC" id="2.7.13.3" evidence="4"/>
<organism evidence="21 22">
    <name type="scientific">Nocardioides albidus</name>
    <dbReference type="NCBI Taxonomy" id="1517589"/>
    <lineage>
        <taxon>Bacteria</taxon>
        <taxon>Bacillati</taxon>
        <taxon>Actinomycetota</taxon>
        <taxon>Actinomycetes</taxon>
        <taxon>Propionibacteriales</taxon>
        <taxon>Nocardioidaceae</taxon>
        <taxon>Nocardioides</taxon>
    </lineage>
</organism>
<dbReference type="PANTHER" id="PTHR42878">
    <property type="entry name" value="TWO-COMPONENT HISTIDINE KINASE"/>
    <property type="match status" value="1"/>
</dbReference>
<dbReference type="Gene3D" id="1.10.287.130">
    <property type="match status" value="1"/>
</dbReference>
<evidence type="ECO:0000313" key="22">
    <source>
        <dbReference type="Proteomes" id="UP000313231"/>
    </source>
</evidence>
<evidence type="ECO:0000313" key="21">
    <source>
        <dbReference type="EMBL" id="TNM48178.1"/>
    </source>
</evidence>
<dbReference type="Pfam" id="PF08448">
    <property type="entry name" value="PAS_4"/>
    <property type="match status" value="1"/>
</dbReference>
<proteinExistence type="predicted"/>
<accession>A0A5C4WIP6</accession>
<keyword evidence="5 15" id="KW-0597">Phosphoprotein</keyword>
<feature type="region of interest" description="Disordered" evidence="16">
    <location>
        <begin position="132"/>
        <end position="157"/>
    </location>
</feature>
<dbReference type="GO" id="GO:0005886">
    <property type="term" value="C:plasma membrane"/>
    <property type="evidence" value="ECO:0007669"/>
    <property type="project" value="UniProtKB-SubCell"/>
</dbReference>
<dbReference type="SMART" id="SM00091">
    <property type="entry name" value="PAS"/>
    <property type="match status" value="2"/>
</dbReference>
<dbReference type="InterPro" id="IPR011006">
    <property type="entry name" value="CheY-like_superfamily"/>
</dbReference>
<protein>
    <recommendedName>
        <fullName evidence="14">Sensor-like histidine kinase SenX3</fullName>
        <ecNumber evidence="4">2.7.13.3</ecNumber>
    </recommendedName>
</protein>
<keyword evidence="12" id="KW-0902">Two-component regulatory system</keyword>
<keyword evidence="11" id="KW-1133">Transmembrane helix</keyword>
<dbReference type="EMBL" id="VDMP01000014">
    <property type="protein sequence ID" value="TNM48178.1"/>
    <property type="molecule type" value="Genomic_DNA"/>
</dbReference>
<keyword evidence="13" id="KW-0472">Membrane</keyword>
<evidence type="ECO:0000256" key="13">
    <source>
        <dbReference type="ARBA" id="ARBA00023136"/>
    </source>
</evidence>
<evidence type="ECO:0000256" key="9">
    <source>
        <dbReference type="ARBA" id="ARBA00022777"/>
    </source>
</evidence>
<dbReference type="PROSITE" id="PS50113">
    <property type="entry name" value="PAC"/>
    <property type="match status" value="1"/>
</dbReference>
<dbReference type="Pfam" id="PF00512">
    <property type="entry name" value="HisKA"/>
    <property type="match status" value="1"/>
</dbReference>
<dbReference type="Proteomes" id="UP000313231">
    <property type="component" value="Unassembled WGS sequence"/>
</dbReference>
<evidence type="ECO:0000256" key="11">
    <source>
        <dbReference type="ARBA" id="ARBA00022989"/>
    </source>
</evidence>
<dbReference type="SMART" id="SM00388">
    <property type="entry name" value="HisKA"/>
    <property type="match status" value="1"/>
</dbReference>
<dbReference type="CDD" id="cd00130">
    <property type="entry name" value="PAS"/>
    <property type="match status" value="2"/>
</dbReference>
<evidence type="ECO:0000256" key="8">
    <source>
        <dbReference type="ARBA" id="ARBA00022741"/>
    </source>
</evidence>
<feature type="domain" description="Histidine kinase" evidence="17">
    <location>
        <begin position="424"/>
        <end position="632"/>
    </location>
</feature>
<dbReference type="AlphaFoldDB" id="A0A5C4WIP6"/>
<dbReference type="InterPro" id="IPR001610">
    <property type="entry name" value="PAC"/>
</dbReference>
<dbReference type="PANTHER" id="PTHR42878:SF7">
    <property type="entry name" value="SENSOR HISTIDINE KINASE GLRK"/>
    <property type="match status" value="1"/>
</dbReference>
<dbReference type="InterPro" id="IPR013656">
    <property type="entry name" value="PAS_4"/>
</dbReference>
<dbReference type="InterPro" id="IPR003594">
    <property type="entry name" value="HATPase_dom"/>
</dbReference>
<dbReference type="SUPFAM" id="SSF52172">
    <property type="entry name" value="CheY-like"/>
    <property type="match status" value="1"/>
</dbReference>
<dbReference type="GO" id="GO:0007234">
    <property type="term" value="P:osmosensory signaling via phosphorelay pathway"/>
    <property type="evidence" value="ECO:0007669"/>
    <property type="project" value="TreeGrafter"/>
</dbReference>
<feature type="domain" description="PAS" evidence="19">
    <location>
        <begin position="286"/>
        <end position="359"/>
    </location>
</feature>
<feature type="modified residue" description="4-aspartylphosphate" evidence="15">
    <location>
        <position position="67"/>
    </location>
</feature>
<dbReference type="NCBIfam" id="TIGR00229">
    <property type="entry name" value="sensory_box"/>
    <property type="match status" value="2"/>
</dbReference>
<dbReference type="CDD" id="cd00075">
    <property type="entry name" value="HATPase"/>
    <property type="match status" value="1"/>
</dbReference>
<comment type="caution">
    <text evidence="21">The sequence shown here is derived from an EMBL/GenBank/DDBJ whole genome shotgun (WGS) entry which is preliminary data.</text>
</comment>
<dbReference type="InterPro" id="IPR050351">
    <property type="entry name" value="BphY/WalK/GraS-like"/>
</dbReference>
<dbReference type="SMART" id="SM00387">
    <property type="entry name" value="HATPase_c"/>
    <property type="match status" value="1"/>
</dbReference>
<evidence type="ECO:0000256" key="1">
    <source>
        <dbReference type="ARBA" id="ARBA00000085"/>
    </source>
</evidence>
<evidence type="ECO:0000256" key="6">
    <source>
        <dbReference type="ARBA" id="ARBA00022679"/>
    </source>
</evidence>
<dbReference type="GO" id="GO:0000155">
    <property type="term" value="F:phosphorelay sensor kinase activity"/>
    <property type="evidence" value="ECO:0007669"/>
    <property type="project" value="InterPro"/>
</dbReference>
<dbReference type="SMART" id="SM00448">
    <property type="entry name" value="REC"/>
    <property type="match status" value="1"/>
</dbReference>
<dbReference type="PROSITE" id="PS50112">
    <property type="entry name" value="PAS"/>
    <property type="match status" value="1"/>
</dbReference>
<dbReference type="GO" id="GO:0005524">
    <property type="term" value="F:ATP binding"/>
    <property type="evidence" value="ECO:0007669"/>
    <property type="project" value="UniProtKB-KW"/>
</dbReference>
<dbReference type="Gene3D" id="3.40.50.2300">
    <property type="match status" value="1"/>
</dbReference>
<feature type="domain" description="PAC" evidence="20">
    <location>
        <begin position="361"/>
        <end position="413"/>
    </location>
</feature>
<evidence type="ECO:0000259" key="20">
    <source>
        <dbReference type="PROSITE" id="PS50113"/>
    </source>
</evidence>
<evidence type="ECO:0000259" key="18">
    <source>
        <dbReference type="PROSITE" id="PS50110"/>
    </source>
</evidence>
<evidence type="ECO:0000256" key="4">
    <source>
        <dbReference type="ARBA" id="ARBA00012438"/>
    </source>
</evidence>
<dbReference type="Gene3D" id="3.30.565.10">
    <property type="entry name" value="Histidine kinase-like ATPase, C-terminal domain"/>
    <property type="match status" value="1"/>
</dbReference>
<sequence length="637" mass="69653">MGARGTEGGGVAERPSVVIIDDSPELRALVGARLRASELFDVVAEGGDGGAALMLAHEHQPTLMLLDTSMPVLDGLECLPLVLAVSPDTKVVMFTGFQAAGLADRARELGATAFAEKSLPLDSLVDLLWSHAGDGPTPPRPRSRPLRLARGDDPDARDQRVLDEHLECYREVFDQATIGMATMTLNGSIVRANRALIEMVGRPSFNLVGLDYGVLTREHGDQLDDALARITEGGEDVVAFEHPVERENDVRTVRVTLTPVRDSRGEPLYTFAQVQDVTSELELRRSEEVFRLLVTAVKDYAIFMLDVDGRVASWNAGAEYIKGYPADEIVGRHFRIFYPREQRESGHPEHNLELALRDGVYTEEGWRIRRDGSTFWARAVITAVYDESGRHRGFAKVTRDQSEQRAHEEERRRALDQQAHLLAVTAHELRTPAAVIDGAVAMLRDGDDLDAQAREQVLEAMASSANRLQRLITDLGTASDVQAEALALTPETMSLAGALTTAVDRVHAAHARARITLRVDQNVEFVADPGRVGQALDNLLENAVRHGRPPVEITGERTAEGIRVVVRDAGPGVEARLADRVFERFAHAGPTAGTGIGLYLVREIARLHGGDASYVVDDSGRPSFVLDLPARPQIPRS</sequence>
<dbReference type="PROSITE" id="PS50110">
    <property type="entry name" value="RESPONSE_REGULATORY"/>
    <property type="match status" value="1"/>
</dbReference>
<dbReference type="InterPro" id="IPR004358">
    <property type="entry name" value="Sig_transdc_His_kin-like_C"/>
</dbReference>
<comment type="subcellular location">
    <subcellularLocation>
        <location evidence="3">Cell membrane</location>
    </subcellularLocation>
    <subcellularLocation>
        <location evidence="2">Membrane</location>
        <topology evidence="2">Multi-pass membrane protein</topology>
    </subcellularLocation>
</comment>
<keyword evidence="9" id="KW-0418">Kinase</keyword>
<dbReference type="CDD" id="cd00082">
    <property type="entry name" value="HisKA"/>
    <property type="match status" value="1"/>
</dbReference>
<dbReference type="InterPro" id="IPR001789">
    <property type="entry name" value="Sig_transdc_resp-reg_receiver"/>
</dbReference>
<keyword evidence="6" id="KW-0808">Transferase</keyword>
<keyword evidence="10" id="KW-0067">ATP-binding</keyword>
<dbReference type="PROSITE" id="PS50109">
    <property type="entry name" value="HIS_KIN"/>
    <property type="match status" value="1"/>
</dbReference>
<gene>
    <name evidence="21" type="ORF">FHP29_02485</name>
</gene>
<dbReference type="CDD" id="cd17535">
    <property type="entry name" value="REC_NarL-like"/>
    <property type="match status" value="1"/>
</dbReference>
<evidence type="ECO:0000256" key="12">
    <source>
        <dbReference type="ARBA" id="ARBA00023012"/>
    </source>
</evidence>
<evidence type="ECO:0000256" key="14">
    <source>
        <dbReference type="ARBA" id="ARBA00039401"/>
    </source>
</evidence>
<evidence type="ECO:0000256" key="2">
    <source>
        <dbReference type="ARBA" id="ARBA00004141"/>
    </source>
</evidence>
<evidence type="ECO:0000256" key="16">
    <source>
        <dbReference type="SAM" id="MobiDB-lite"/>
    </source>
</evidence>
<dbReference type="InterPro" id="IPR000014">
    <property type="entry name" value="PAS"/>
</dbReference>
<dbReference type="SUPFAM" id="SSF47384">
    <property type="entry name" value="Homodimeric domain of signal transducing histidine kinase"/>
    <property type="match status" value="1"/>
</dbReference>
<evidence type="ECO:0000256" key="15">
    <source>
        <dbReference type="PROSITE-ProRule" id="PRU00169"/>
    </source>
</evidence>
<dbReference type="InterPro" id="IPR036097">
    <property type="entry name" value="HisK_dim/P_sf"/>
</dbReference>
<dbReference type="InterPro" id="IPR003661">
    <property type="entry name" value="HisK_dim/P_dom"/>
</dbReference>
<evidence type="ECO:0000256" key="5">
    <source>
        <dbReference type="ARBA" id="ARBA00022553"/>
    </source>
</evidence>
<dbReference type="InterPro" id="IPR058245">
    <property type="entry name" value="NreC/VraR/RcsB-like_REC"/>
</dbReference>
<dbReference type="SMART" id="SM00086">
    <property type="entry name" value="PAC"/>
    <property type="match status" value="2"/>
</dbReference>
<dbReference type="Pfam" id="PF13426">
    <property type="entry name" value="PAS_9"/>
    <property type="match status" value="1"/>
</dbReference>
<name>A0A5C4WIP6_9ACTN</name>
<evidence type="ECO:0000256" key="10">
    <source>
        <dbReference type="ARBA" id="ARBA00022840"/>
    </source>
</evidence>
<dbReference type="InterPro" id="IPR036890">
    <property type="entry name" value="HATPase_C_sf"/>
</dbReference>
<evidence type="ECO:0000256" key="7">
    <source>
        <dbReference type="ARBA" id="ARBA00022692"/>
    </source>
</evidence>
<evidence type="ECO:0000259" key="19">
    <source>
        <dbReference type="PROSITE" id="PS50112"/>
    </source>
</evidence>
<dbReference type="GO" id="GO:0000156">
    <property type="term" value="F:phosphorelay response regulator activity"/>
    <property type="evidence" value="ECO:0007669"/>
    <property type="project" value="TreeGrafter"/>
</dbReference>
<keyword evidence="7" id="KW-0812">Transmembrane</keyword>
<dbReference type="Gene3D" id="3.30.450.20">
    <property type="entry name" value="PAS domain"/>
    <property type="match status" value="2"/>
</dbReference>
<dbReference type="OrthoDB" id="9764154at2"/>
<dbReference type="Pfam" id="PF00072">
    <property type="entry name" value="Response_reg"/>
    <property type="match status" value="1"/>
</dbReference>
<evidence type="ECO:0000256" key="3">
    <source>
        <dbReference type="ARBA" id="ARBA00004236"/>
    </source>
</evidence>
<dbReference type="InterPro" id="IPR005467">
    <property type="entry name" value="His_kinase_dom"/>
</dbReference>
<dbReference type="SUPFAM" id="SSF55785">
    <property type="entry name" value="PYP-like sensor domain (PAS domain)"/>
    <property type="match status" value="2"/>
</dbReference>